<proteinExistence type="predicted"/>
<keyword evidence="1" id="KW-1185">Reference proteome</keyword>
<sequence length="497" mass="56454">MVDSRSKPHAILVCYPLQGHVIPTINLTIKLAQKGFTITFINTQSIHYQITQKNDQDDIFSTYQGLGLDIRYMTVSDGLPLNFDRSLNHDQFMSALLHVFSAHVEEALLKIMESKIDPPVNCLIADSFFVFPGKLAKKYGLLYISFWTETALVFTIYYHLHLLELNGHFGCTDKSEDVIDYIPGVQSIRPKDLMSYLQETDTTSICHQIISNAFEDVRSADFILCNTIQELEPETISALQVEKSFFAIGPVFPPEFNKIDVATSMWSEFDCTHWLDLQQHATVLYVSFGSYAHLNKNNLLEIAYGLLLSKVSFIWVLRPDIVSSDDPNPLPEDFQSETHGRGLIIPWCCQKQVLTHTAIGGFLTHCGWNSILEAIWCQVPLLCFPLLTDQFTNRKLVVDDWKIGLNLCDKNQITKDEVLEKIHHLMYGKSSDEFRNAIKKVKKMLENAIRAGGSSQENLDNFIGTVYLLAGKELTHPEDESSRDEDVEVDVRAYKDG</sequence>
<name>A0AC58UIL7_TOBAC</name>
<protein>
    <submittedName>
        <fullName evidence="2">UDP-glycosyltransferase 86A2-like isoform X1</fullName>
    </submittedName>
</protein>
<evidence type="ECO:0000313" key="1">
    <source>
        <dbReference type="Proteomes" id="UP000790787"/>
    </source>
</evidence>
<accession>A0AC58UIL7</accession>
<organism evidence="1 2">
    <name type="scientific">Nicotiana tabacum</name>
    <name type="common">Common tobacco</name>
    <dbReference type="NCBI Taxonomy" id="4097"/>
    <lineage>
        <taxon>Eukaryota</taxon>
        <taxon>Viridiplantae</taxon>
        <taxon>Streptophyta</taxon>
        <taxon>Embryophyta</taxon>
        <taxon>Tracheophyta</taxon>
        <taxon>Spermatophyta</taxon>
        <taxon>Magnoliopsida</taxon>
        <taxon>eudicotyledons</taxon>
        <taxon>Gunneridae</taxon>
        <taxon>Pentapetalae</taxon>
        <taxon>asterids</taxon>
        <taxon>lamiids</taxon>
        <taxon>Solanales</taxon>
        <taxon>Solanaceae</taxon>
        <taxon>Nicotianoideae</taxon>
        <taxon>Nicotianeae</taxon>
        <taxon>Nicotiana</taxon>
    </lineage>
</organism>
<dbReference type="RefSeq" id="XP_075109337.1">
    <property type="nucleotide sequence ID" value="XM_075253236.1"/>
</dbReference>
<gene>
    <name evidence="2" type="primary">LOC107799914</name>
</gene>
<dbReference type="Proteomes" id="UP000790787">
    <property type="component" value="Chromosome 5"/>
</dbReference>
<reference evidence="1" key="1">
    <citation type="journal article" date="2014" name="Nat. Commun.">
        <title>The tobacco genome sequence and its comparison with those of tomato and potato.</title>
        <authorList>
            <person name="Sierro N."/>
            <person name="Battey J.N."/>
            <person name="Ouadi S."/>
            <person name="Bakaher N."/>
            <person name="Bovet L."/>
            <person name="Willig A."/>
            <person name="Goepfert S."/>
            <person name="Peitsch M.C."/>
            <person name="Ivanov N.V."/>
        </authorList>
    </citation>
    <scope>NUCLEOTIDE SEQUENCE [LARGE SCALE GENOMIC DNA]</scope>
</reference>
<evidence type="ECO:0000313" key="2">
    <source>
        <dbReference type="RefSeq" id="XP_075109337.1"/>
    </source>
</evidence>
<reference evidence="2" key="2">
    <citation type="submission" date="2025-08" db="UniProtKB">
        <authorList>
            <consortium name="RefSeq"/>
        </authorList>
    </citation>
    <scope>IDENTIFICATION</scope>
    <source>
        <tissue evidence="2">Leaf</tissue>
    </source>
</reference>